<dbReference type="AlphaFoldDB" id="A0ABD1ZGQ5"/>
<dbReference type="Pfam" id="PF10294">
    <property type="entry name" value="Methyltransf_16"/>
    <property type="match status" value="1"/>
</dbReference>
<evidence type="ECO:0000313" key="2">
    <source>
        <dbReference type="Proteomes" id="UP001605036"/>
    </source>
</evidence>
<sequence>MGRVDATAEELLVAGFLSMQPAATLISFAREVGGGVISDSAQQIVLNKCLGNEVHLRYPSSKAYVRNVLKTVILTAEQEGQEVLESMYETYAVFSQAEQQLAERCYKTITYMIPDETISNLARTLGHERMVKALERKVVTLRVSLNMLDGDTGYFIWPAGLLLTEFLLSYPELVKGYSCLELGSGTGICGVWLARLCCSKLVLTDGSLSALANLRHNLTINGFRQPSDEDLSPNDGQFQVECRQLLWETATEEELASFNAEVIIGADLIYDPAPLVPVLAGLLRPKSKPSQEANGIQRSENQIGHASDGKEVIHPVAYMAQAIRNLNTLESYLSMVSQAGLQLVDITESISFQKCLPELLGFDRGQVRIHKVFYP</sequence>
<dbReference type="PANTHER" id="PTHR14614">
    <property type="entry name" value="HEPATOCELLULAR CARCINOMA-ASSOCIATED ANTIGEN"/>
    <property type="match status" value="1"/>
</dbReference>
<dbReference type="Proteomes" id="UP001605036">
    <property type="component" value="Unassembled WGS sequence"/>
</dbReference>
<evidence type="ECO:0000313" key="1">
    <source>
        <dbReference type="EMBL" id="KAL2650618.1"/>
    </source>
</evidence>
<dbReference type="InterPro" id="IPR029063">
    <property type="entry name" value="SAM-dependent_MTases_sf"/>
</dbReference>
<keyword evidence="2" id="KW-1185">Reference proteome</keyword>
<proteinExistence type="predicted"/>
<gene>
    <name evidence="1" type="ORF">R1flu_018746</name>
</gene>
<comment type="caution">
    <text evidence="1">The sequence shown here is derived from an EMBL/GenBank/DDBJ whole genome shotgun (WGS) entry which is preliminary data.</text>
</comment>
<dbReference type="SUPFAM" id="SSF53335">
    <property type="entry name" value="S-adenosyl-L-methionine-dependent methyltransferases"/>
    <property type="match status" value="1"/>
</dbReference>
<dbReference type="PANTHER" id="PTHR14614:SF130">
    <property type="entry name" value="PROTEIN-LYSINE N-METHYLTRANSFERASE EEF2KMT"/>
    <property type="match status" value="1"/>
</dbReference>
<accession>A0ABD1ZGQ5</accession>
<dbReference type="EMBL" id="JBHFFA010000001">
    <property type="protein sequence ID" value="KAL2650618.1"/>
    <property type="molecule type" value="Genomic_DNA"/>
</dbReference>
<dbReference type="InterPro" id="IPR019410">
    <property type="entry name" value="Methyltransf_16"/>
</dbReference>
<evidence type="ECO:0008006" key="3">
    <source>
        <dbReference type="Google" id="ProtNLM"/>
    </source>
</evidence>
<protein>
    <recommendedName>
        <fullName evidence="3">FAM86 N-terminal domain-containing protein</fullName>
    </recommendedName>
</protein>
<name>A0ABD1ZGQ5_9MARC</name>
<organism evidence="1 2">
    <name type="scientific">Riccia fluitans</name>
    <dbReference type="NCBI Taxonomy" id="41844"/>
    <lineage>
        <taxon>Eukaryota</taxon>
        <taxon>Viridiplantae</taxon>
        <taxon>Streptophyta</taxon>
        <taxon>Embryophyta</taxon>
        <taxon>Marchantiophyta</taxon>
        <taxon>Marchantiopsida</taxon>
        <taxon>Marchantiidae</taxon>
        <taxon>Marchantiales</taxon>
        <taxon>Ricciaceae</taxon>
        <taxon>Riccia</taxon>
    </lineage>
</organism>
<reference evidence="1 2" key="1">
    <citation type="submission" date="2024-09" db="EMBL/GenBank/DDBJ databases">
        <title>Chromosome-scale assembly of Riccia fluitans.</title>
        <authorList>
            <person name="Paukszto L."/>
            <person name="Sawicki J."/>
            <person name="Karawczyk K."/>
            <person name="Piernik-Szablinska J."/>
            <person name="Szczecinska M."/>
            <person name="Mazdziarz M."/>
        </authorList>
    </citation>
    <scope>NUCLEOTIDE SEQUENCE [LARGE SCALE GENOMIC DNA]</scope>
    <source>
        <strain evidence="1">Rf_01</strain>
        <tissue evidence="1">Aerial parts of the thallus</tissue>
    </source>
</reference>
<dbReference type="Gene3D" id="3.40.50.150">
    <property type="entry name" value="Vaccinia Virus protein VP39"/>
    <property type="match status" value="1"/>
</dbReference>